<evidence type="ECO:0000256" key="2">
    <source>
        <dbReference type="ARBA" id="ARBA00022771"/>
    </source>
</evidence>
<dbReference type="SUPFAM" id="SSF54001">
    <property type="entry name" value="Cysteine proteinases"/>
    <property type="match status" value="1"/>
</dbReference>
<proteinExistence type="predicted"/>
<dbReference type="EMBL" id="JBICBT010001326">
    <property type="protein sequence ID" value="KAL3072373.1"/>
    <property type="molecule type" value="Genomic_DNA"/>
</dbReference>
<dbReference type="SUPFAM" id="SSF57667">
    <property type="entry name" value="beta-beta-alpha zinc fingers"/>
    <property type="match status" value="1"/>
</dbReference>
<dbReference type="InterPro" id="IPR038765">
    <property type="entry name" value="Papain-like_cys_pep_sf"/>
</dbReference>
<dbReference type="Pfam" id="PF02892">
    <property type="entry name" value="zf-BED"/>
    <property type="match status" value="1"/>
</dbReference>
<gene>
    <name evidence="7" type="ORF">niasHT_033591</name>
</gene>
<dbReference type="Pfam" id="PF00112">
    <property type="entry name" value="Peptidase_C1"/>
    <property type="match status" value="1"/>
</dbReference>
<keyword evidence="3" id="KW-0862">Zinc</keyword>
<sequence>MASKASDIWNFFTKISSEVAKCRLCENQLACKQSCTKGLWGHFKAKHSKEYEKYLQKSDPSTKNQGISKFFGKEDPQKKADEQIARLMIRTNCSFLFVEAPELQNLFSLAYPKLQLHRRDYFRKNGPATIILSVSSQTWPLLSYVDCNSLISFCVNCCYRLSVIANRALLYYGKSNGRINIYVDTLVSGTIWDHDYFEAHAMKLIGWGQEKRGNGEIVKYWLGVNSWGTHWGEDGLFKLRRGTDESKIESEDVNFGTPFV</sequence>
<dbReference type="Gene3D" id="3.90.70.10">
    <property type="entry name" value="Cysteine proteinases"/>
    <property type="match status" value="1"/>
</dbReference>
<evidence type="ECO:0000259" key="6">
    <source>
        <dbReference type="PROSITE" id="PS50808"/>
    </source>
</evidence>
<dbReference type="AlphaFoldDB" id="A0ABD2I0E1"/>
<dbReference type="SMART" id="SM00614">
    <property type="entry name" value="ZnF_BED"/>
    <property type="match status" value="1"/>
</dbReference>
<evidence type="ECO:0000256" key="3">
    <source>
        <dbReference type="ARBA" id="ARBA00022833"/>
    </source>
</evidence>
<evidence type="ECO:0000313" key="7">
    <source>
        <dbReference type="EMBL" id="KAL3072373.1"/>
    </source>
</evidence>
<dbReference type="InterPro" id="IPR036236">
    <property type="entry name" value="Znf_C2H2_sf"/>
</dbReference>
<dbReference type="GO" id="GO:0008270">
    <property type="term" value="F:zinc ion binding"/>
    <property type="evidence" value="ECO:0007669"/>
    <property type="project" value="UniProtKB-KW"/>
</dbReference>
<keyword evidence="2 4" id="KW-0863">Zinc-finger</keyword>
<accession>A0ABD2I0E1</accession>
<protein>
    <recommendedName>
        <fullName evidence="6">BED-type domain-containing protein</fullName>
    </recommendedName>
</protein>
<reference evidence="7 8" key="1">
    <citation type="submission" date="2024-10" db="EMBL/GenBank/DDBJ databases">
        <authorList>
            <person name="Kim D."/>
        </authorList>
    </citation>
    <scope>NUCLEOTIDE SEQUENCE [LARGE SCALE GENOMIC DNA]</scope>
    <source>
        <strain evidence="7">BH-2024</strain>
    </source>
</reference>
<organism evidence="7 8">
    <name type="scientific">Heterodera trifolii</name>
    <dbReference type="NCBI Taxonomy" id="157864"/>
    <lineage>
        <taxon>Eukaryota</taxon>
        <taxon>Metazoa</taxon>
        <taxon>Ecdysozoa</taxon>
        <taxon>Nematoda</taxon>
        <taxon>Chromadorea</taxon>
        <taxon>Rhabditida</taxon>
        <taxon>Tylenchina</taxon>
        <taxon>Tylenchomorpha</taxon>
        <taxon>Tylenchoidea</taxon>
        <taxon>Heteroderidae</taxon>
        <taxon>Heteroderinae</taxon>
        <taxon>Heterodera</taxon>
    </lineage>
</organism>
<comment type="caution">
    <text evidence="7">The sequence shown here is derived from an EMBL/GenBank/DDBJ whole genome shotgun (WGS) entry which is preliminary data.</text>
</comment>
<dbReference type="PROSITE" id="PS50808">
    <property type="entry name" value="ZF_BED"/>
    <property type="match status" value="1"/>
</dbReference>
<feature type="compositionally biased region" description="Polar residues" evidence="5">
    <location>
        <begin position="58"/>
        <end position="67"/>
    </location>
</feature>
<evidence type="ECO:0000256" key="1">
    <source>
        <dbReference type="ARBA" id="ARBA00022723"/>
    </source>
</evidence>
<dbReference type="InterPro" id="IPR000668">
    <property type="entry name" value="Peptidase_C1A_C"/>
</dbReference>
<evidence type="ECO:0000313" key="8">
    <source>
        <dbReference type="Proteomes" id="UP001620626"/>
    </source>
</evidence>
<name>A0ABD2I0E1_9BILA</name>
<feature type="region of interest" description="Disordered" evidence="5">
    <location>
        <begin position="56"/>
        <end position="75"/>
    </location>
</feature>
<evidence type="ECO:0000256" key="5">
    <source>
        <dbReference type="SAM" id="MobiDB-lite"/>
    </source>
</evidence>
<evidence type="ECO:0000256" key="4">
    <source>
        <dbReference type="PROSITE-ProRule" id="PRU00027"/>
    </source>
</evidence>
<dbReference type="Proteomes" id="UP001620626">
    <property type="component" value="Unassembled WGS sequence"/>
</dbReference>
<keyword evidence="8" id="KW-1185">Reference proteome</keyword>
<dbReference type="InterPro" id="IPR003656">
    <property type="entry name" value="Znf_BED"/>
</dbReference>
<keyword evidence="1" id="KW-0479">Metal-binding</keyword>
<feature type="domain" description="BED-type" evidence="6">
    <location>
        <begin position="3"/>
        <end position="54"/>
    </location>
</feature>